<reference evidence="1 2" key="1">
    <citation type="submission" date="2017-05" db="EMBL/GenBank/DDBJ databases">
        <authorList>
            <person name="Varghese N."/>
            <person name="Submissions S."/>
        </authorList>
    </citation>
    <scope>NUCLEOTIDE SEQUENCE [LARGE SCALE GENOMIC DNA]</scope>
    <source>
        <strain evidence="1 2">DSM 15522</strain>
    </source>
</reference>
<proteinExistence type="predicted"/>
<keyword evidence="2" id="KW-1185">Reference proteome</keyword>
<dbReference type="Proteomes" id="UP001157911">
    <property type="component" value="Unassembled WGS sequence"/>
</dbReference>
<evidence type="ECO:0000313" key="2">
    <source>
        <dbReference type="Proteomes" id="UP001157911"/>
    </source>
</evidence>
<organism evidence="1 2">
    <name type="scientific">Desulfurobacterium pacificum</name>
    <dbReference type="NCBI Taxonomy" id="240166"/>
    <lineage>
        <taxon>Bacteria</taxon>
        <taxon>Pseudomonadati</taxon>
        <taxon>Aquificota</taxon>
        <taxon>Aquificia</taxon>
        <taxon>Desulfurobacteriales</taxon>
        <taxon>Desulfurobacteriaceae</taxon>
        <taxon>Desulfurobacterium</taxon>
    </lineage>
</organism>
<evidence type="ECO:0000313" key="1">
    <source>
        <dbReference type="EMBL" id="SMP11766.1"/>
    </source>
</evidence>
<sequence length="31" mass="3360">MIEAILAFLLVLAFLLALALPALKTTPKVQH</sequence>
<protein>
    <submittedName>
        <fullName evidence="1">Uncharacterized protein</fullName>
    </submittedName>
</protein>
<gene>
    <name evidence="1" type="ORF">SAMN06265339_0965</name>
</gene>
<name>A0ABY1NK20_9BACT</name>
<comment type="caution">
    <text evidence="1">The sequence shown here is derived from an EMBL/GenBank/DDBJ whole genome shotgun (WGS) entry which is preliminary data.</text>
</comment>
<accession>A0ABY1NK20</accession>
<dbReference type="EMBL" id="FXUB01000002">
    <property type="protein sequence ID" value="SMP11766.1"/>
    <property type="molecule type" value="Genomic_DNA"/>
</dbReference>